<sequence length="140" mass="14119">MFAIGPEHATAQLAATIAFADGATQPSRILMYATEQPATGADAGGSPMAEVVLAKPCATLTTSGLVLHPADAGGTMVLANGIPRWGRWVRGDGLLVTDGTVSDLAHQGDFRVAGGATPQGDNSPMLYAGGMVLLGTLTLT</sequence>
<name>A0A1H9JBY9_9BURK</name>
<proteinExistence type="predicted"/>
<protein>
    <submittedName>
        <fullName evidence="1">Uncharacterized protein</fullName>
    </submittedName>
</protein>
<evidence type="ECO:0000313" key="1">
    <source>
        <dbReference type="EMBL" id="SEQ84308.1"/>
    </source>
</evidence>
<dbReference type="EMBL" id="FOGD01000002">
    <property type="protein sequence ID" value="SEQ84308.1"/>
    <property type="molecule type" value="Genomic_DNA"/>
</dbReference>
<dbReference type="RefSeq" id="WP_091454677.1">
    <property type="nucleotide sequence ID" value="NZ_FOGD01000002.1"/>
</dbReference>
<gene>
    <name evidence="1" type="ORF">SAMN02982919_01354</name>
</gene>
<dbReference type="Proteomes" id="UP000199766">
    <property type="component" value="Unassembled WGS sequence"/>
</dbReference>
<keyword evidence="2" id="KW-1185">Reference proteome</keyword>
<dbReference type="AlphaFoldDB" id="A0A1H9JBY9"/>
<reference evidence="1 2" key="1">
    <citation type="submission" date="2016-10" db="EMBL/GenBank/DDBJ databases">
        <authorList>
            <person name="de Groot N.N."/>
        </authorList>
    </citation>
    <scope>NUCLEOTIDE SEQUENCE [LARGE SCALE GENOMIC DNA]</scope>
    <source>
        <strain evidence="1 2">ATCC 35958</strain>
    </source>
</reference>
<evidence type="ECO:0000313" key="2">
    <source>
        <dbReference type="Proteomes" id="UP000199766"/>
    </source>
</evidence>
<dbReference type="OrthoDB" id="8811731at2"/>
<dbReference type="STRING" id="180197.SAMN02982919_01354"/>
<organism evidence="1 2">
    <name type="scientific">Giesbergeria anulus</name>
    <dbReference type="NCBI Taxonomy" id="180197"/>
    <lineage>
        <taxon>Bacteria</taxon>
        <taxon>Pseudomonadati</taxon>
        <taxon>Pseudomonadota</taxon>
        <taxon>Betaproteobacteria</taxon>
        <taxon>Burkholderiales</taxon>
        <taxon>Comamonadaceae</taxon>
        <taxon>Giesbergeria</taxon>
    </lineage>
</organism>
<accession>A0A1H9JBY9</accession>